<accession>G0U2X6</accession>
<reference evidence="1" key="1">
    <citation type="journal article" date="2012" name="Proc. Natl. Acad. Sci. U.S.A.">
        <title>Antigenic diversity is generated by distinct evolutionary mechanisms in African trypanosome species.</title>
        <authorList>
            <person name="Jackson A.P."/>
            <person name="Berry A."/>
            <person name="Aslett M."/>
            <person name="Allison H.C."/>
            <person name="Burton P."/>
            <person name="Vavrova-Anderson J."/>
            <person name="Brown R."/>
            <person name="Browne H."/>
            <person name="Corton N."/>
            <person name="Hauser H."/>
            <person name="Gamble J."/>
            <person name="Gilderthorp R."/>
            <person name="Marcello L."/>
            <person name="McQuillan J."/>
            <person name="Otto T.D."/>
            <person name="Quail M.A."/>
            <person name="Sanders M.J."/>
            <person name="van Tonder A."/>
            <person name="Ginger M.L."/>
            <person name="Field M.C."/>
            <person name="Barry J.D."/>
            <person name="Hertz-Fowler C."/>
            <person name="Berriman M."/>
        </authorList>
    </citation>
    <scope>NUCLEOTIDE SEQUENCE</scope>
    <source>
        <strain evidence="1">Y486</strain>
    </source>
</reference>
<sequence>MWKGARDHTLTCSNRERVLRLELPRPPTYWALGIFLLAFGPTFDAMNVERVTAFSRYNWTILTRDAAMWTASLELLAANAARVISTVPPPSRYKVRARYFNLHKESPCLYRRSFTR</sequence>
<proteinExistence type="predicted"/>
<dbReference type="AlphaFoldDB" id="G0U2X6"/>
<gene>
    <name evidence="1" type="ORF">TVY486_0904510</name>
</gene>
<protein>
    <submittedName>
        <fullName evidence="1">Uncharacterized protein</fullName>
    </submittedName>
</protein>
<name>G0U2X6_TRYVY</name>
<evidence type="ECO:0000313" key="1">
    <source>
        <dbReference type="EMBL" id="CCC50630.1"/>
    </source>
</evidence>
<dbReference type="EMBL" id="HE573025">
    <property type="protein sequence ID" value="CCC50630.1"/>
    <property type="molecule type" value="Genomic_DNA"/>
</dbReference>
<organism evidence="1">
    <name type="scientific">Trypanosoma vivax (strain Y486)</name>
    <dbReference type="NCBI Taxonomy" id="1055687"/>
    <lineage>
        <taxon>Eukaryota</taxon>
        <taxon>Discoba</taxon>
        <taxon>Euglenozoa</taxon>
        <taxon>Kinetoplastea</taxon>
        <taxon>Metakinetoplastina</taxon>
        <taxon>Trypanosomatida</taxon>
        <taxon>Trypanosomatidae</taxon>
        <taxon>Trypanosoma</taxon>
        <taxon>Duttonella</taxon>
    </lineage>
</organism>